<dbReference type="AlphaFoldDB" id="A0A5M8RRP8"/>
<protein>
    <submittedName>
        <fullName evidence="1">Uncharacterized protein</fullName>
    </submittedName>
</protein>
<name>A0A5M8RRP8_9BACI</name>
<comment type="caution">
    <text evidence="1">The sequence shown here is derived from an EMBL/GenBank/DDBJ whole genome shotgun (WGS) entry which is preliminary data.</text>
</comment>
<gene>
    <name evidence="1" type="ORF">DX927_10655</name>
</gene>
<evidence type="ECO:0000313" key="1">
    <source>
        <dbReference type="EMBL" id="KAA6451245.1"/>
    </source>
</evidence>
<reference evidence="1 2" key="1">
    <citation type="submission" date="2018-08" db="EMBL/GenBank/DDBJ databases">
        <title>Bacillus phenotypic plasticity.</title>
        <authorList>
            <person name="Hurtado E."/>
        </authorList>
    </citation>
    <scope>NUCLEOTIDE SEQUENCE [LARGE SCALE GENOMIC DNA]</scope>
    <source>
        <strain evidence="1 2">427</strain>
    </source>
</reference>
<proteinExistence type="predicted"/>
<accession>A0A5M8RRP8</accession>
<dbReference type="Proteomes" id="UP000324326">
    <property type="component" value="Unassembled WGS sequence"/>
</dbReference>
<sequence>MKQEVMKNKSWQGERDCLALFLSTTLGSKQLFISFFVLQSSRNKCRARCSGGDTGLFARKEDGAASFYK</sequence>
<dbReference type="EMBL" id="QSND01000002">
    <property type="protein sequence ID" value="KAA6451245.1"/>
    <property type="molecule type" value="Genomic_DNA"/>
</dbReference>
<organism evidence="1 2">
    <name type="scientific">Bacillus swezeyi</name>
    <dbReference type="NCBI Taxonomy" id="1925020"/>
    <lineage>
        <taxon>Bacteria</taxon>
        <taxon>Bacillati</taxon>
        <taxon>Bacillota</taxon>
        <taxon>Bacilli</taxon>
        <taxon>Bacillales</taxon>
        <taxon>Bacillaceae</taxon>
        <taxon>Bacillus</taxon>
    </lineage>
</organism>
<dbReference type="RefSeq" id="WP_148957106.1">
    <property type="nucleotide sequence ID" value="NZ_QSND01000002.1"/>
</dbReference>
<evidence type="ECO:0000313" key="2">
    <source>
        <dbReference type="Proteomes" id="UP000324326"/>
    </source>
</evidence>